<organism evidence="9 10">
    <name type="scientific">Goodea atripinnis</name>
    <dbReference type="NCBI Taxonomy" id="208336"/>
    <lineage>
        <taxon>Eukaryota</taxon>
        <taxon>Metazoa</taxon>
        <taxon>Chordata</taxon>
        <taxon>Craniata</taxon>
        <taxon>Vertebrata</taxon>
        <taxon>Euteleostomi</taxon>
        <taxon>Actinopterygii</taxon>
        <taxon>Neopterygii</taxon>
        <taxon>Teleostei</taxon>
        <taxon>Neoteleostei</taxon>
        <taxon>Acanthomorphata</taxon>
        <taxon>Ovalentaria</taxon>
        <taxon>Atherinomorphae</taxon>
        <taxon>Cyprinodontiformes</taxon>
        <taxon>Goodeidae</taxon>
        <taxon>Goodea</taxon>
    </lineage>
</organism>
<evidence type="ECO:0000256" key="6">
    <source>
        <dbReference type="ARBA" id="ARBA00023136"/>
    </source>
</evidence>
<dbReference type="InterPro" id="IPR049941">
    <property type="entry name" value="LPLAT_7/PORCN-like"/>
</dbReference>
<evidence type="ECO:0000256" key="2">
    <source>
        <dbReference type="ARBA" id="ARBA00022679"/>
    </source>
</evidence>
<evidence type="ECO:0000256" key="1">
    <source>
        <dbReference type="ARBA" id="ARBA00004477"/>
    </source>
</evidence>
<keyword evidence="10" id="KW-1185">Reference proteome</keyword>
<dbReference type="InterPro" id="IPR004299">
    <property type="entry name" value="MBOAT_fam"/>
</dbReference>
<dbReference type="EMBL" id="JAHRIO010060170">
    <property type="protein sequence ID" value="MEQ2177542.1"/>
    <property type="molecule type" value="Genomic_DNA"/>
</dbReference>
<accession>A0ABV0P1E9</accession>
<sequence>MPSLLEYFSYNCNFMGILAGPTCSYNDYIAFIEGEPRRHRELEADKQSKSRLRQDEPSPNVEVVRKVATSFFCLLVFLSVCKVFPVERNIDADFIANTPFYAQVVYLYLSMLTTRPKSWYFSLHIICIVLAVVMPVKPRHLRLKEQQKSCSQDPDLKLLEAADTTYSHKEKTS</sequence>
<evidence type="ECO:0000256" key="5">
    <source>
        <dbReference type="ARBA" id="ARBA00022989"/>
    </source>
</evidence>
<evidence type="ECO:0000256" key="3">
    <source>
        <dbReference type="ARBA" id="ARBA00022692"/>
    </source>
</evidence>
<name>A0ABV0P1E9_9TELE</name>
<protein>
    <submittedName>
        <fullName evidence="9">Uncharacterized protein</fullName>
    </submittedName>
</protein>
<keyword evidence="7" id="KW-0012">Acyltransferase</keyword>
<dbReference type="PANTHER" id="PTHR13906:SF7">
    <property type="entry name" value="LYSOPHOSPHOLIPID ACYLTRANSFERASE 2"/>
    <property type="match status" value="1"/>
</dbReference>
<keyword evidence="5 8" id="KW-1133">Transmembrane helix</keyword>
<dbReference type="Proteomes" id="UP001476798">
    <property type="component" value="Unassembled WGS sequence"/>
</dbReference>
<evidence type="ECO:0000256" key="4">
    <source>
        <dbReference type="ARBA" id="ARBA00022824"/>
    </source>
</evidence>
<comment type="subcellular location">
    <subcellularLocation>
        <location evidence="1">Endoplasmic reticulum membrane</location>
        <topology evidence="1">Multi-pass membrane protein</topology>
    </subcellularLocation>
</comment>
<evidence type="ECO:0000256" key="8">
    <source>
        <dbReference type="SAM" id="Phobius"/>
    </source>
</evidence>
<keyword evidence="4" id="KW-0256">Endoplasmic reticulum</keyword>
<keyword evidence="2" id="KW-0808">Transferase</keyword>
<gene>
    <name evidence="9" type="ORF">GOODEAATRI_004670</name>
</gene>
<keyword evidence="6 8" id="KW-0472">Membrane</keyword>
<proteinExistence type="predicted"/>
<evidence type="ECO:0000313" key="10">
    <source>
        <dbReference type="Proteomes" id="UP001476798"/>
    </source>
</evidence>
<evidence type="ECO:0000313" key="9">
    <source>
        <dbReference type="EMBL" id="MEQ2177542.1"/>
    </source>
</evidence>
<evidence type="ECO:0000256" key="7">
    <source>
        <dbReference type="ARBA" id="ARBA00023315"/>
    </source>
</evidence>
<dbReference type="Pfam" id="PF03062">
    <property type="entry name" value="MBOAT"/>
    <property type="match status" value="1"/>
</dbReference>
<keyword evidence="3 8" id="KW-0812">Transmembrane</keyword>
<comment type="caution">
    <text evidence="9">The sequence shown here is derived from an EMBL/GenBank/DDBJ whole genome shotgun (WGS) entry which is preliminary data.</text>
</comment>
<dbReference type="PANTHER" id="PTHR13906">
    <property type="entry name" value="PORCUPINE"/>
    <property type="match status" value="1"/>
</dbReference>
<reference evidence="9 10" key="1">
    <citation type="submission" date="2021-06" db="EMBL/GenBank/DDBJ databases">
        <authorList>
            <person name="Palmer J.M."/>
        </authorList>
    </citation>
    <scope>NUCLEOTIDE SEQUENCE [LARGE SCALE GENOMIC DNA]</scope>
    <source>
        <strain evidence="9 10">GA_2019</strain>
        <tissue evidence="9">Muscle</tissue>
    </source>
</reference>
<feature type="transmembrane region" description="Helical" evidence="8">
    <location>
        <begin position="118"/>
        <end position="136"/>
    </location>
</feature>